<evidence type="ECO:0000313" key="1">
    <source>
        <dbReference type="EMBL" id="KPW99823.1"/>
    </source>
</evidence>
<name>A0A0P9PJP4_PSESX</name>
<organism evidence="1 2">
    <name type="scientific">Pseudomonas syringae pv. castaneae</name>
    <dbReference type="NCBI Taxonomy" id="264450"/>
    <lineage>
        <taxon>Bacteria</taxon>
        <taxon>Pseudomonadati</taxon>
        <taxon>Pseudomonadota</taxon>
        <taxon>Gammaproteobacteria</taxon>
        <taxon>Pseudomonadales</taxon>
        <taxon>Pseudomonadaceae</taxon>
        <taxon>Pseudomonas</taxon>
        <taxon>Pseudomonas syringae</taxon>
    </lineage>
</organism>
<comment type="caution">
    <text evidence="1">The sequence shown here is derived from an EMBL/GenBank/DDBJ whole genome shotgun (WGS) entry which is preliminary data.</text>
</comment>
<dbReference type="AlphaFoldDB" id="A0A0P9PJP4"/>
<reference evidence="1 2" key="1">
    <citation type="submission" date="2015-09" db="EMBL/GenBank/DDBJ databases">
        <title>Genome announcement of multiple Pseudomonas syringae strains.</title>
        <authorList>
            <person name="Thakur S."/>
            <person name="Wang P.W."/>
            <person name="Gong Y."/>
            <person name="Weir B.S."/>
            <person name="Guttman D.S."/>
        </authorList>
    </citation>
    <scope>NUCLEOTIDE SEQUENCE [LARGE SCALE GENOMIC DNA]</scope>
    <source>
        <strain evidence="1 2">ICMP9419</strain>
    </source>
</reference>
<sequence>MLDVLPRGPAQVEADHVAVGLHSGSDGVEQGVFVGGEGGVTVFEMMRKKLPGHAV</sequence>
<protein>
    <submittedName>
        <fullName evidence="1">Uncharacterized protein</fullName>
    </submittedName>
</protein>
<proteinExistence type="predicted"/>
<dbReference type="EMBL" id="LJQD01000039">
    <property type="protein sequence ID" value="KPW99823.1"/>
    <property type="molecule type" value="Genomic_DNA"/>
</dbReference>
<gene>
    <name evidence="1" type="ORF">ALO79_05219</name>
</gene>
<accession>A0A0P9PJP4</accession>
<evidence type="ECO:0000313" key="2">
    <source>
        <dbReference type="Proteomes" id="UP000050381"/>
    </source>
</evidence>
<dbReference type="Proteomes" id="UP000050381">
    <property type="component" value="Unassembled WGS sequence"/>
</dbReference>